<feature type="domain" description="N-acetyltransferase" evidence="9">
    <location>
        <begin position="386"/>
        <end position="549"/>
    </location>
</feature>
<dbReference type="InterPro" id="IPR019786">
    <property type="entry name" value="Zinc_finger_PHD-type_CS"/>
</dbReference>
<evidence type="ECO:0000256" key="1">
    <source>
        <dbReference type="ARBA" id="ARBA00004123"/>
    </source>
</evidence>
<dbReference type="Proteomes" id="UP000087171">
    <property type="component" value="Chromosome Ca7"/>
</dbReference>
<dbReference type="GO" id="GO:0016747">
    <property type="term" value="F:acyltransferase activity, transferring groups other than amino-acyl groups"/>
    <property type="evidence" value="ECO:0007669"/>
    <property type="project" value="InterPro"/>
</dbReference>
<accession>A0A3Q7Y431</accession>
<dbReference type="Gene3D" id="3.40.630.30">
    <property type="match status" value="1"/>
</dbReference>
<keyword evidence="3 6" id="KW-0863">Zinc-finger</keyword>
<feature type="region of interest" description="Disordered" evidence="7">
    <location>
        <begin position="1"/>
        <end position="129"/>
    </location>
</feature>
<dbReference type="PROSITE" id="PS50016">
    <property type="entry name" value="ZF_PHD_2"/>
    <property type="match status" value="1"/>
</dbReference>
<feature type="compositionally biased region" description="Polar residues" evidence="7">
    <location>
        <begin position="107"/>
        <end position="127"/>
    </location>
</feature>
<dbReference type="OrthoDB" id="429143at2759"/>
<dbReference type="InterPro" id="IPR056511">
    <property type="entry name" value="IDM1_C"/>
</dbReference>
<evidence type="ECO:0000256" key="7">
    <source>
        <dbReference type="SAM" id="MobiDB-lite"/>
    </source>
</evidence>
<dbReference type="AlphaFoldDB" id="A0A3Q7Y431"/>
<dbReference type="InterPro" id="IPR001965">
    <property type="entry name" value="Znf_PHD"/>
</dbReference>
<gene>
    <name evidence="11" type="primary">LOC101493361</name>
</gene>
<dbReference type="GO" id="GO:0006357">
    <property type="term" value="P:regulation of transcription by RNA polymerase II"/>
    <property type="evidence" value="ECO:0007669"/>
    <property type="project" value="TreeGrafter"/>
</dbReference>
<dbReference type="InterPro" id="IPR000182">
    <property type="entry name" value="GNAT_dom"/>
</dbReference>
<dbReference type="InterPro" id="IPR032308">
    <property type="entry name" value="TDBD"/>
</dbReference>
<organism evidence="10 11">
    <name type="scientific">Cicer arietinum</name>
    <name type="common">Chickpea</name>
    <name type="synonym">Garbanzo</name>
    <dbReference type="NCBI Taxonomy" id="3827"/>
    <lineage>
        <taxon>Eukaryota</taxon>
        <taxon>Viridiplantae</taxon>
        <taxon>Streptophyta</taxon>
        <taxon>Embryophyta</taxon>
        <taxon>Tracheophyta</taxon>
        <taxon>Spermatophyta</taxon>
        <taxon>Magnoliopsida</taxon>
        <taxon>eudicotyledons</taxon>
        <taxon>Gunneridae</taxon>
        <taxon>Pentapetalae</taxon>
        <taxon>rosids</taxon>
        <taxon>fabids</taxon>
        <taxon>Fabales</taxon>
        <taxon>Fabaceae</taxon>
        <taxon>Papilionoideae</taxon>
        <taxon>50 kb inversion clade</taxon>
        <taxon>NPAAA clade</taxon>
        <taxon>Hologalegina</taxon>
        <taxon>IRL clade</taxon>
        <taxon>Cicereae</taxon>
        <taxon>Cicer</taxon>
    </lineage>
</organism>
<evidence type="ECO:0000256" key="3">
    <source>
        <dbReference type="ARBA" id="ARBA00022771"/>
    </source>
</evidence>
<dbReference type="PANTHER" id="PTHR46309">
    <property type="entry name" value="PHD FINGER PROTEIN 12"/>
    <property type="match status" value="1"/>
</dbReference>
<dbReference type="SMART" id="SM00249">
    <property type="entry name" value="PHD"/>
    <property type="match status" value="1"/>
</dbReference>
<dbReference type="SUPFAM" id="SSF57903">
    <property type="entry name" value="FYVE/PHD zinc finger"/>
    <property type="match status" value="1"/>
</dbReference>
<evidence type="ECO:0000256" key="4">
    <source>
        <dbReference type="ARBA" id="ARBA00022833"/>
    </source>
</evidence>
<feature type="compositionally biased region" description="Basic and acidic residues" evidence="7">
    <location>
        <begin position="12"/>
        <end position="21"/>
    </location>
</feature>
<dbReference type="PANTHER" id="PTHR46309:SF5">
    <property type="entry name" value="GNAT FAMILY ACETYLTRANSFERASE"/>
    <property type="match status" value="1"/>
</dbReference>
<dbReference type="InterPro" id="IPR019787">
    <property type="entry name" value="Znf_PHD-finger"/>
</dbReference>
<keyword evidence="5" id="KW-0539">Nucleus</keyword>
<protein>
    <submittedName>
        <fullName evidence="11">Increased DNA methylation 1-like</fullName>
    </submittedName>
</protein>
<feature type="compositionally biased region" description="Basic and acidic residues" evidence="7">
    <location>
        <begin position="55"/>
        <end position="69"/>
    </location>
</feature>
<name>A0A3Q7Y431_CICAR</name>
<dbReference type="GO" id="GO:0005634">
    <property type="term" value="C:nucleus"/>
    <property type="evidence" value="ECO:0007669"/>
    <property type="project" value="UniProtKB-SubCell"/>
</dbReference>
<dbReference type="GO" id="GO:0008270">
    <property type="term" value="F:zinc ion binding"/>
    <property type="evidence" value="ECO:0007669"/>
    <property type="project" value="UniProtKB-KW"/>
</dbReference>
<dbReference type="InterPro" id="IPR011011">
    <property type="entry name" value="Znf_FYVE_PHD"/>
</dbReference>
<dbReference type="RefSeq" id="XP_027193021.1">
    <property type="nucleotide sequence ID" value="XM_027337220.1"/>
</dbReference>
<dbReference type="Gene3D" id="3.30.40.10">
    <property type="entry name" value="Zinc/RING finger domain, C3HC4 (zinc finger)"/>
    <property type="match status" value="1"/>
</dbReference>
<dbReference type="InterPro" id="IPR016181">
    <property type="entry name" value="Acyl_CoA_acyltransferase"/>
</dbReference>
<reference evidence="10" key="1">
    <citation type="journal article" date="2013" name="Nat. Biotechnol.">
        <title>Draft genome sequence of chickpea (Cicer arietinum) provides a resource for trait improvement.</title>
        <authorList>
            <person name="Varshney R.K."/>
            <person name="Song C."/>
            <person name="Saxena R.K."/>
            <person name="Azam S."/>
            <person name="Yu S."/>
            <person name="Sharpe A.G."/>
            <person name="Cannon S."/>
            <person name="Baek J."/>
            <person name="Rosen B.D."/>
            <person name="Tar'an B."/>
            <person name="Millan T."/>
            <person name="Zhang X."/>
            <person name="Ramsay L.D."/>
            <person name="Iwata A."/>
            <person name="Wang Y."/>
            <person name="Nelson W."/>
            <person name="Farmer A.D."/>
            <person name="Gaur P.M."/>
            <person name="Soderlund C."/>
            <person name="Penmetsa R.V."/>
            <person name="Xu C."/>
            <person name="Bharti A.K."/>
            <person name="He W."/>
            <person name="Winter P."/>
            <person name="Zhao S."/>
            <person name="Hane J.K."/>
            <person name="Carrasquilla-Garcia N."/>
            <person name="Condie J.A."/>
            <person name="Upadhyaya H.D."/>
            <person name="Luo M.C."/>
            <person name="Thudi M."/>
            <person name="Gowda C.L."/>
            <person name="Singh N.P."/>
            <person name="Lichtenzveig J."/>
            <person name="Gali K.K."/>
            <person name="Rubio J."/>
            <person name="Nadarajan N."/>
            <person name="Dolezel J."/>
            <person name="Bansal K.C."/>
            <person name="Xu X."/>
            <person name="Edwards D."/>
            <person name="Zhang G."/>
            <person name="Kahl G."/>
            <person name="Gil J."/>
            <person name="Singh K.B."/>
            <person name="Datta S.K."/>
            <person name="Jackson S.A."/>
            <person name="Wang J."/>
            <person name="Cook D.R."/>
        </authorList>
    </citation>
    <scope>NUCLEOTIDE SEQUENCE [LARGE SCALE GENOMIC DNA]</scope>
    <source>
        <strain evidence="10">cv. CDC Frontier</strain>
    </source>
</reference>
<dbReference type="PROSITE" id="PS51186">
    <property type="entry name" value="GNAT"/>
    <property type="match status" value="1"/>
</dbReference>
<evidence type="ECO:0000256" key="2">
    <source>
        <dbReference type="ARBA" id="ARBA00022723"/>
    </source>
</evidence>
<evidence type="ECO:0000313" key="11">
    <source>
        <dbReference type="RefSeq" id="XP_027193021.1"/>
    </source>
</evidence>
<comment type="subcellular location">
    <subcellularLocation>
        <location evidence="1">Nucleus</location>
    </subcellularLocation>
</comment>
<dbReference type="CDD" id="cd04301">
    <property type="entry name" value="NAT_SF"/>
    <property type="match status" value="1"/>
</dbReference>
<feature type="domain" description="PHD-type" evidence="8">
    <location>
        <begin position="242"/>
        <end position="289"/>
    </location>
</feature>
<dbReference type="SUPFAM" id="SSF55729">
    <property type="entry name" value="Acyl-CoA N-acyltransferases (Nat)"/>
    <property type="match status" value="1"/>
</dbReference>
<dbReference type="PROSITE" id="PS01359">
    <property type="entry name" value="ZF_PHD_1"/>
    <property type="match status" value="1"/>
</dbReference>
<reference evidence="11" key="2">
    <citation type="submission" date="2025-08" db="UniProtKB">
        <authorList>
            <consortium name="RefSeq"/>
        </authorList>
    </citation>
    <scope>IDENTIFICATION</scope>
    <source>
        <tissue evidence="11">Etiolated seedlings</tissue>
    </source>
</reference>
<dbReference type="Pfam" id="PF16135">
    <property type="entry name" value="TDBD"/>
    <property type="match status" value="1"/>
</dbReference>
<feature type="compositionally biased region" description="Basic residues" evidence="7">
    <location>
        <begin position="42"/>
        <end position="54"/>
    </location>
</feature>
<dbReference type="InterPro" id="IPR013083">
    <property type="entry name" value="Znf_RING/FYVE/PHD"/>
</dbReference>
<proteinExistence type="predicted"/>
<keyword evidence="2" id="KW-0479">Metal-binding</keyword>
<dbReference type="Pfam" id="PF23209">
    <property type="entry name" value="IDM1_C"/>
    <property type="match status" value="1"/>
</dbReference>
<sequence length="549" mass="63496">MAYNFRHRSQRVRYEETRDGESDSNSSDLEYSTLIETPRGNGRGRGRGRGRRINRQREREHSLKRRQDNVTRWANRGGRSHRIARRNIVLDSEESNERNNNLEMETAPSSINQEPLPTTTSGISSSQKARRTKKTILSWLTDCRKVEDGDLVNYLTERSGPVTGRINNGAIMCNCCDKEVSVWNFERHNKSDRKQPYKHIQVYRDPELCSLQESLIGAWQKDEEQKRRAMFTYVPKNINVEEPVCLICGNGGEGEYICCHNCPSVYHTSCVNMEGVPYKNWLCHYCICKYCGVGGVSQHLSTCCQCNKKFHWACLQLQDRNCPSLYCGPSCKEIYEKLEGLLGIQNDIDERYSWRVVHKVDTIPGVVPVDENLRMEINAKVAVTWMLMNEVFETIIDQQTGINVVQSVVYSCGSNLRRVNFSRFYTFVIEKDDEMIGAASIRFHGKEIVEMPFIATDEAYRGKGICRLLMGIIESFMCDLKVKNLIIPSNVETTEMWKVKYNFDVVNNKVLKKNISSYNMLMFPRAIRLYKDFFNRKLVDMNAEPDQEI</sequence>
<keyword evidence="10" id="KW-1185">Reference proteome</keyword>
<dbReference type="PaxDb" id="3827-XP_004509030.1"/>
<evidence type="ECO:0000259" key="9">
    <source>
        <dbReference type="PROSITE" id="PS51186"/>
    </source>
</evidence>
<evidence type="ECO:0000313" key="10">
    <source>
        <dbReference type="Proteomes" id="UP000087171"/>
    </source>
</evidence>
<dbReference type="GO" id="GO:0003714">
    <property type="term" value="F:transcription corepressor activity"/>
    <property type="evidence" value="ECO:0007669"/>
    <property type="project" value="InterPro"/>
</dbReference>
<feature type="compositionally biased region" description="Basic residues" evidence="7">
    <location>
        <begin position="1"/>
        <end position="11"/>
    </location>
</feature>
<dbReference type="InterPro" id="IPR042163">
    <property type="entry name" value="PHF12"/>
</dbReference>
<evidence type="ECO:0000256" key="5">
    <source>
        <dbReference type="ARBA" id="ARBA00023242"/>
    </source>
</evidence>
<evidence type="ECO:0000256" key="6">
    <source>
        <dbReference type="PROSITE-ProRule" id="PRU00146"/>
    </source>
</evidence>
<evidence type="ECO:0000259" key="8">
    <source>
        <dbReference type="PROSITE" id="PS50016"/>
    </source>
</evidence>
<keyword evidence="4" id="KW-0862">Zinc</keyword>